<sequence length="245" mass="27572">MNILNVFLILCMFGSAAATASDIGIGNEVYEVDSTNKNLKISWPGNSALIKGVVGDTGEITRGIASFDGKKALHYENLASRSQFEAYVTLKRVDNIFLVDCIYGNIRSEQNGALINKAVCGINEKVLADYEKLIYKYSEMWKKNIESVDTSPLMQDPPVVISIEDGFLNGLKILRIYESQDDFDVSSPRAVVQENKLTHDYGRSKVFTVYKKDKLDTPDHIEVVSKDLSEKFESFNYKDLKNLMR</sequence>
<keyword evidence="3" id="KW-1185">Reference proteome</keyword>
<keyword evidence="1" id="KW-0732">Signal</keyword>
<feature type="chain" id="PRO_5045368830" evidence="1">
    <location>
        <begin position="21"/>
        <end position="245"/>
    </location>
</feature>
<feature type="signal peptide" evidence="1">
    <location>
        <begin position="1"/>
        <end position="20"/>
    </location>
</feature>
<gene>
    <name evidence="2" type="ORF">K7K06_20280</name>
</gene>
<dbReference type="Proteomes" id="UP001142690">
    <property type="component" value="Unassembled WGS sequence"/>
</dbReference>
<reference evidence="2" key="1">
    <citation type="submission" date="2021-08" db="EMBL/GenBank/DDBJ databases">
        <title>Characterization of Pseudomonas fragariae.</title>
        <authorList>
            <person name="Carvalho R."/>
            <person name="Marin M."/>
        </authorList>
    </citation>
    <scope>NUCLEOTIDE SEQUENCE</scope>
    <source>
        <strain evidence="2">17</strain>
    </source>
</reference>
<evidence type="ECO:0000313" key="2">
    <source>
        <dbReference type="EMBL" id="MCW6057992.1"/>
    </source>
</evidence>
<comment type="caution">
    <text evidence="2">The sequence shown here is derived from an EMBL/GenBank/DDBJ whole genome shotgun (WGS) entry which is preliminary data.</text>
</comment>
<dbReference type="EMBL" id="JAINZM010000024">
    <property type="protein sequence ID" value="MCW6057992.1"/>
    <property type="molecule type" value="Genomic_DNA"/>
</dbReference>
<protein>
    <submittedName>
        <fullName evidence="2">Uncharacterized protein</fullName>
    </submittedName>
</protein>
<name>A0ABT3LNI8_9PSED</name>
<proteinExistence type="predicted"/>
<accession>A0ABT3LNI8</accession>
<evidence type="ECO:0000256" key="1">
    <source>
        <dbReference type="SAM" id="SignalP"/>
    </source>
</evidence>
<organism evidence="2 3">
    <name type="scientific">Pseudomonas fragariae</name>
    <name type="common">ex Marin et al. 2024</name>
    <dbReference type="NCBI Taxonomy" id="3080056"/>
    <lineage>
        <taxon>Bacteria</taxon>
        <taxon>Pseudomonadati</taxon>
        <taxon>Pseudomonadota</taxon>
        <taxon>Gammaproteobacteria</taxon>
        <taxon>Pseudomonadales</taxon>
        <taxon>Pseudomonadaceae</taxon>
        <taxon>Pseudomonas</taxon>
    </lineage>
</organism>
<evidence type="ECO:0000313" key="3">
    <source>
        <dbReference type="Proteomes" id="UP001142690"/>
    </source>
</evidence>